<protein>
    <submittedName>
        <fullName evidence="2">Uncharacterized protein</fullName>
    </submittedName>
</protein>
<dbReference type="InParanoid" id="D3B0I9"/>
<dbReference type="EMBL" id="ADBJ01000008">
    <property type="protein sequence ID" value="EFA84813.1"/>
    <property type="molecule type" value="Genomic_DNA"/>
</dbReference>
<dbReference type="AlphaFoldDB" id="D3B0I9"/>
<evidence type="ECO:0000313" key="3">
    <source>
        <dbReference type="Proteomes" id="UP000001396"/>
    </source>
</evidence>
<evidence type="ECO:0000313" key="2">
    <source>
        <dbReference type="EMBL" id="EFA84813.1"/>
    </source>
</evidence>
<dbReference type="RefSeq" id="XP_020436924.1">
    <property type="nucleotide sequence ID" value="XM_020572807.1"/>
</dbReference>
<proteinExistence type="predicted"/>
<comment type="caution">
    <text evidence="2">The sequence shown here is derived from an EMBL/GenBank/DDBJ whole genome shotgun (WGS) entry which is preliminary data.</text>
</comment>
<name>D3B0I9_HETP5</name>
<feature type="compositionally biased region" description="Low complexity" evidence="1">
    <location>
        <begin position="173"/>
        <end position="192"/>
    </location>
</feature>
<gene>
    <name evidence="2" type="ORF">PPL_01806</name>
</gene>
<dbReference type="InterPro" id="IPR053290">
    <property type="entry name" value="TSET_complex_member"/>
</dbReference>
<dbReference type="GeneID" id="31357333"/>
<dbReference type="PANTHER" id="PTHR45521:SF2">
    <property type="entry name" value="TRANSDUCIN_WD40 REPEAT-LIKE SUPERFAMILY PROTEIN"/>
    <property type="match status" value="1"/>
</dbReference>
<dbReference type="Proteomes" id="UP000001396">
    <property type="component" value="Unassembled WGS sequence"/>
</dbReference>
<organism evidence="2 3">
    <name type="scientific">Heterostelium pallidum (strain ATCC 26659 / Pp 5 / PN500)</name>
    <name type="common">Cellular slime mold</name>
    <name type="synonym">Polysphondylium pallidum</name>
    <dbReference type="NCBI Taxonomy" id="670386"/>
    <lineage>
        <taxon>Eukaryota</taxon>
        <taxon>Amoebozoa</taxon>
        <taxon>Evosea</taxon>
        <taxon>Eumycetozoa</taxon>
        <taxon>Dictyostelia</taxon>
        <taxon>Acytosteliales</taxon>
        <taxon>Acytosteliaceae</taxon>
        <taxon>Heterostelium</taxon>
    </lineage>
</organism>
<dbReference type="STRING" id="670386.D3B0I9"/>
<reference evidence="2 3" key="1">
    <citation type="journal article" date="2011" name="Genome Res.">
        <title>Phylogeny-wide analysis of social amoeba genomes highlights ancient origins for complex intercellular communication.</title>
        <authorList>
            <person name="Heidel A.J."/>
            <person name="Lawal H.M."/>
            <person name="Felder M."/>
            <person name="Schilde C."/>
            <person name="Helps N.R."/>
            <person name="Tunggal B."/>
            <person name="Rivero F."/>
            <person name="John U."/>
            <person name="Schleicher M."/>
            <person name="Eichinger L."/>
            <person name="Platzer M."/>
            <person name="Noegel A.A."/>
            <person name="Schaap P."/>
            <person name="Gloeckner G."/>
        </authorList>
    </citation>
    <scope>NUCLEOTIDE SEQUENCE [LARGE SCALE GENOMIC DNA]</scope>
    <source>
        <strain evidence="3">ATCC 26659 / Pp 5 / PN500</strain>
    </source>
</reference>
<dbReference type="PANTHER" id="PTHR45521">
    <property type="entry name" value="TSET COMPLEX MEMBER TSTF"/>
    <property type="match status" value="1"/>
</dbReference>
<accession>D3B0I9</accession>
<keyword evidence="3" id="KW-1185">Reference proteome</keyword>
<sequence length="373" mass="42308">MVGMGEQDYLLDVDRCQFGTVVRHHLWCCIFPTRWISQFDAAKQCTELGTHRHQRGANCTVRVGVVGVATWKLLEKGSAIDIAWSGKGGKDCGAERFGKLERIFDVVDPVKKKKLTLGVLTTKKKKEEETSSKILLKTKEFANPQVAQELLLHTNDDRLTSGLLMGVYTHQDNSSSTGGSSSSQSTNTGSSNLLQEPPIQITGEENESKTFQLYDWWSLQPIGESLPPPLKVYWEPNQNYCIFVYSQYFCLFKIRPTIHMLCRWPFTLTSALWHNNTLFFTTPNDIQCLFPNNHESAPLILSSSSGTVFPEDLYEELAERAFKIATTLEPHSAYQELALHYIHYKKIAELKELQQSIQHLYPLECGLISLLIE</sequence>
<evidence type="ECO:0000256" key="1">
    <source>
        <dbReference type="SAM" id="MobiDB-lite"/>
    </source>
</evidence>
<feature type="region of interest" description="Disordered" evidence="1">
    <location>
        <begin position="171"/>
        <end position="195"/>
    </location>
</feature>